<dbReference type="GO" id="GO:0005634">
    <property type="term" value="C:nucleus"/>
    <property type="evidence" value="ECO:0007669"/>
    <property type="project" value="UniProtKB-SubCell"/>
</dbReference>
<reference evidence="7" key="1">
    <citation type="submission" date="2023-01" db="EMBL/GenBank/DDBJ databases">
        <title>Key to firefly adult light organ development and bioluminescence: homeobox transcription factors regulate luciferase expression and transportation to peroxisome.</title>
        <authorList>
            <person name="Fu X."/>
        </authorList>
    </citation>
    <scope>NUCLEOTIDE SEQUENCE [LARGE SCALE GENOMIC DNA]</scope>
</reference>
<comment type="subcellular location">
    <subcellularLocation>
        <location evidence="1">Nucleus</location>
    </subcellularLocation>
</comment>
<evidence type="ECO:0000259" key="2">
    <source>
        <dbReference type="PROSITE" id="PS50090"/>
    </source>
</evidence>
<evidence type="ECO:0000259" key="4">
    <source>
        <dbReference type="PROSITE" id="PS51031"/>
    </source>
</evidence>
<evidence type="ECO:0000313" key="7">
    <source>
        <dbReference type="Proteomes" id="UP001353858"/>
    </source>
</evidence>
<dbReference type="InterPro" id="IPR017930">
    <property type="entry name" value="Myb_dom"/>
</dbReference>
<protein>
    <recommendedName>
        <fullName evidence="8">Transcription factor Adf-1</fullName>
    </recommendedName>
</protein>
<evidence type="ECO:0008006" key="8">
    <source>
        <dbReference type="Google" id="ProtNLM"/>
    </source>
</evidence>
<keyword evidence="7" id="KW-1185">Reference proteome</keyword>
<gene>
    <name evidence="6" type="ORF">RN001_007949</name>
</gene>
<sequence length="234" mass="27518">MSFCKEDDLKLIELVEMQRELYDPTHKDYKDVMLRNNIWANIALHLTNNKTGKDCKKRWRSIRDTWKRLKKTDKLDTSSKAHTKRSWLLVPYLEFLNNVPPERITVRNVTNAKLESELNDEEEKNFESVSIEGSIVSETEASSTNKIVPKSKINTLQKDNLSRLLRQSKQERDKLTETIYKNNNLQEDEIDLFYKSLAMSVKKLPRHLRSQAKLRSLQVVTELENQATNQELLK</sequence>
<dbReference type="PANTHER" id="PTHR12243">
    <property type="entry name" value="MADF DOMAIN TRANSCRIPTION FACTOR"/>
    <property type="match status" value="1"/>
</dbReference>
<organism evidence="6 7">
    <name type="scientific">Aquatica leii</name>
    <dbReference type="NCBI Taxonomy" id="1421715"/>
    <lineage>
        <taxon>Eukaryota</taxon>
        <taxon>Metazoa</taxon>
        <taxon>Ecdysozoa</taxon>
        <taxon>Arthropoda</taxon>
        <taxon>Hexapoda</taxon>
        <taxon>Insecta</taxon>
        <taxon>Pterygota</taxon>
        <taxon>Neoptera</taxon>
        <taxon>Endopterygota</taxon>
        <taxon>Coleoptera</taxon>
        <taxon>Polyphaga</taxon>
        <taxon>Elateriformia</taxon>
        <taxon>Elateroidea</taxon>
        <taxon>Lampyridae</taxon>
        <taxon>Luciolinae</taxon>
        <taxon>Aquatica</taxon>
    </lineage>
</organism>
<dbReference type="AlphaFoldDB" id="A0AAN7PA62"/>
<dbReference type="Proteomes" id="UP001353858">
    <property type="component" value="Unassembled WGS sequence"/>
</dbReference>
<dbReference type="InterPro" id="IPR039353">
    <property type="entry name" value="TF_Adf1"/>
</dbReference>
<dbReference type="Gene3D" id="1.10.10.60">
    <property type="entry name" value="Homeodomain-like"/>
    <property type="match status" value="1"/>
</dbReference>
<keyword evidence="1" id="KW-0539">Nucleus</keyword>
<dbReference type="Pfam" id="PF10545">
    <property type="entry name" value="MADF_DNA_bdg"/>
    <property type="match status" value="1"/>
</dbReference>
<evidence type="ECO:0000313" key="6">
    <source>
        <dbReference type="EMBL" id="KAK4879803.1"/>
    </source>
</evidence>
<feature type="domain" description="Myb-like" evidence="2">
    <location>
        <begin position="1"/>
        <end position="63"/>
    </location>
</feature>
<dbReference type="InterPro" id="IPR001005">
    <property type="entry name" value="SANT/Myb"/>
</dbReference>
<evidence type="ECO:0000256" key="1">
    <source>
        <dbReference type="PROSITE-ProRule" id="PRU00371"/>
    </source>
</evidence>
<dbReference type="PROSITE" id="PS51029">
    <property type="entry name" value="MADF"/>
    <property type="match status" value="1"/>
</dbReference>
<dbReference type="PROSITE" id="PS50090">
    <property type="entry name" value="MYB_LIKE"/>
    <property type="match status" value="1"/>
</dbReference>
<dbReference type="PROSITE" id="PS51031">
    <property type="entry name" value="BESS"/>
    <property type="match status" value="1"/>
</dbReference>
<name>A0AAN7PA62_9COLE</name>
<proteinExistence type="predicted"/>
<feature type="domain" description="MADF" evidence="3">
    <location>
        <begin position="10"/>
        <end position="101"/>
    </location>
</feature>
<dbReference type="CDD" id="cd00167">
    <property type="entry name" value="SANT"/>
    <property type="match status" value="1"/>
</dbReference>
<dbReference type="InterPro" id="IPR004210">
    <property type="entry name" value="BESS_motif"/>
</dbReference>
<accession>A0AAN7PA62</accession>
<dbReference type="InterPro" id="IPR006578">
    <property type="entry name" value="MADF-dom"/>
</dbReference>
<dbReference type="PANTHER" id="PTHR12243:SF67">
    <property type="entry name" value="COREPRESSOR OF PANGOLIN, ISOFORM A-RELATED"/>
    <property type="match status" value="1"/>
</dbReference>
<feature type="domain" description="HTH myb-type" evidence="5">
    <location>
        <begin position="39"/>
        <end position="67"/>
    </location>
</feature>
<comment type="caution">
    <text evidence="6">The sequence shown here is derived from an EMBL/GenBank/DDBJ whole genome shotgun (WGS) entry which is preliminary data.</text>
</comment>
<dbReference type="PROSITE" id="PS51294">
    <property type="entry name" value="HTH_MYB"/>
    <property type="match status" value="1"/>
</dbReference>
<dbReference type="EMBL" id="JARPUR010000003">
    <property type="protein sequence ID" value="KAK4879803.1"/>
    <property type="molecule type" value="Genomic_DNA"/>
</dbReference>
<dbReference type="GO" id="GO:0003677">
    <property type="term" value="F:DNA binding"/>
    <property type="evidence" value="ECO:0007669"/>
    <property type="project" value="InterPro"/>
</dbReference>
<feature type="domain" description="BESS" evidence="4">
    <location>
        <begin position="187"/>
        <end position="226"/>
    </location>
</feature>
<dbReference type="SMART" id="SM00595">
    <property type="entry name" value="MADF"/>
    <property type="match status" value="1"/>
</dbReference>
<evidence type="ECO:0000259" key="5">
    <source>
        <dbReference type="PROSITE" id="PS51294"/>
    </source>
</evidence>
<evidence type="ECO:0000259" key="3">
    <source>
        <dbReference type="PROSITE" id="PS51029"/>
    </source>
</evidence>